<evidence type="ECO:0000313" key="3">
    <source>
        <dbReference type="EMBL" id="EEJ42814.1"/>
    </source>
</evidence>
<protein>
    <submittedName>
        <fullName evidence="3">Aspartate/ornithine carbamoyltransferase, carbamoyl-P binding domain protein</fullName>
        <ecNumber evidence="3">2.1.3.2</ecNumber>
    </submittedName>
</protein>
<dbReference type="InterPro" id="IPR006130">
    <property type="entry name" value="Asp/Orn_carbamoylTrfase"/>
</dbReference>
<dbReference type="InterPro" id="IPR036901">
    <property type="entry name" value="Asp/Orn_carbamoylTrfase_sf"/>
</dbReference>
<evidence type="ECO:0000259" key="2">
    <source>
        <dbReference type="PROSITE" id="PS51855"/>
    </source>
</evidence>
<dbReference type="InterPro" id="IPR006132">
    <property type="entry name" value="Asp/Orn_carbamoyltranf_P-bd"/>
</dbReference>
<reference evidence="3 4" key="1">
    <citation type="submission" date="2009-04" db="EMBL/GenBank/DDBJ databases">
        <authorList>
            <person name="Qin X."/>
            <person name="Bachman B."/>
            <person name="Battles P."/>
            <person name="Bell A."/>
            <person name="Bess C."/>
            <person name="Bickham C."/>
            <person name="Chaboub L."/>
            <person name="Chen D."/>
            <person name="Coyle M."/>
            <person name="Deiros D.R."/>
            <person name="Dinh H."/>
            <person name="Forbes L."/>
            <person name="Fowler G."/>
            <person name="Francisco L."/>
            <person name="Fu Q."/>
            <person name="Gubbala S."/>
            <person name="Hale W."/>
            <person name="Han Y."/>
            <person name="Hemphill L."/>
            <person name="Highlander S.K."/>
            <person name="Hirani K."/>
            <person name="Hogues M."/>
            <person name="Jackson L."/>
            <person name="Jakkamsetti A."/>
            <person name="Javaid M."/>
            <person name="Jiang H."/>
            <person name="Korchina V."/>
            <person name="Kovar C."/>
            <person name="Lara F."/>
            <person name="Lee S."/>
            <person name="Mata R."/>
            <person name="Mathew T."/>
            <person name="Moen C."/>
            <person name="Morales K."/>
            <person name="Munidasa M."/>
            <person name="Nazareth L."/>
            <person name="Ngo R."/>
            <person name="Nguyen L."/>
            <person name="Okwuonu G."/>
            <person name="Ongeri F."/>
            <person name="Patil S."/>
            <person name="Petrosino J."/>
            <person name="Pham C."/>
            <person name="Pham P."/>
            <person name="Pu L.-L."/>
            <person name="Puazo M."/>
            <person name="Raj R."/>
            <person name="Reid J."/>
            <person name="Rouhana J."/>
            <person name="Saada N."/>
            <person name="Shang Y."/>
            <person name="Simmons D."/>
            <person name="Thornton R."/>
            <person name="Warren J."/>
            <person name="Weissenberger G."/>
            <person name="Zhang J."/>
            <person name="Zhang L."/>
            <person name="Zhou C."/>
            <person name="Zhu D."/>
            <person name="Muzny D."/>
            <person name="Worley K."/>
            <person name="Gibbs R."/>
        </authorList>
    </citation>
    <scope>NUCLEOTIDE SEQUENCE [LARGE SCALE GENOMIC DNA]</scope>
    <source>
        <strain evidence="3 4">ATCC 19254</strain>
    </source>
</reference>
<sequence length="187" mass="20919">MRNYLNINAINKNDVLHLIQRALALKSGEQPKTKSITAVNLFFENSTRTHSSIQMAENQLNWKQIQIDPKTSSMTKGESLVDTLKTLKAIGVDVAVIRHSQNSWYENVLRSEGHAIPQLVNAVAALRQQKVQVVINTTQADDRAESDGRLIRNAAIENAVPLFTALDTVSAFLEVLESRIFTVKEMH</sequence>
<dbReference type="Pfam" id="PF02729">
    <property type="entry name" value="OTCace_N"/>
    <property type="match status" value="1"/>
</dbReference>
<dbReference type="GO" id="GO:0004070">
    <property type="term" value="F:aspartate carbamoyltransferase activity"/>
    <property type="evidence" value="ECO:0007669"/>
    <property type="project" value="UniProtKB-EC"/>
</dbReference>
<gene>
    <name evidence="3" type="primary">pyrB</name>
    <name evidence="3" type="ORF">HMPREF0555_0602</name>
</gene>
<evidence type="ECO:0000256" key="1">
    <source>
        <dbReference type="ARBA" id="ARBA00022679"/>
    </source>
</evidence>
<dbReference type="InterPro" id="IPR011607">
    <property type="entry name" value="MGS-like_dom"/>
</dbReference>
<organism evidence="3 4">
    <name type="scientific">Leuconostoc mesenteroides subsp. cremoris ATCC 19254</name>
    <dbReference type="NCBI Taxonomy" id="586220"/>
    <lineage>
        <taxon>Bacteria</taxon>
        <taxon>Bacillati</taxon>
        <taxon>Bacillota</taxon>
        <taxon>Bacilli</taxon>
        <taxon>Lactobacillales</taxon>
        <taxon>Lactobacillaceae</taxon>
        <taxon>Leuconostoc</taxon>
    </lineage>
</organism>
<dbReference type="GO" id="GO:0005829">
    <property type="term" value="C:cytosol"/>
    <property type="evidence" value="ECO:0007669"/>
    <property type="project" value="TreeGrafter"/>
</dbReference>
<proteinExistence type="predicted"/>
<name>C2KIY6_LEUMC</name>
<feature type="domain" description="MGS-like" evidence="2">
    <location>
        <begin position="63"/>
        <end position="187"/>
    </location>
</feature>
<dbReference type="HOGENOM" id="CLU_1446042_0_0_9"/>
<dbReference type="GO" id="GO:0006520">
    <property type="term" value="P:amino acid metabolic process"/>
    <property type="evidence" value="ECO:0007669"/>
    <property type="project" value="InterPro"/>
</dbReference>
<evidence type="ECO:0000313" key="4">
    <source>
        <dbReference type="Proteomes" id="UP000004283"/>
    </source>
</evidence>
<dbReference type="PANTHER" id="PTHR45753">
    <property type="entry name" value="ORNITHINE CARBAMOYLTRANSFERASE, MITOCHONDRIAL"/>
    <property type="match status" value="1"/>
</dbReference>
<dbReference type="RefSeq" id="WP_002814703.1">
    <property type="nucleotide sequence ID" value="NZ_GG693383.1"/>
</dbReference>
<dbReference type="EC" id="2.1.3.2" evidence="3"/>
<dbReference type="EMBL" id="ACKV01000026">
    <property type="protein sequence ID" value="EEJ42814.1"/>
    <property type="molecule type" value="Genomic_DNA"/>
</dbReference>
<dbReference type="SUPFAM" id="SSF52335">
    <property type="entry name" value="Methylglyoxal synthase-like"/>
    <property type="match status" value="1"/>
</dbReference>
<dbReference type="AlphaFoldDB" id="C2KIY6"/>
<keyword evidence="1 3" id="KW-0808">Transferase</keyword>
<comment type="caution">
    <text evidence="3">The sequence shown here is derived from an EMBL/GenBank/DDBJ whole genome shotgun (WGS) entry which is preliminary data.</text>
</comment>
<accession>C2KIY6</accession>
<dbReference type="InterPro" id="IPR036914">
    <property type="entry name" value="MGS-like_dom_sf"/>
</dbReference>
<dbReference type="PROSITE" id="PS51855">
    <property type="entry name" value="MGS"/>
    <property type="match status" value="1"/>
</dbReference>
<dbReference type="Proteomes" id="UP000004283">
    <property type="component" value="Unassembled WGS sequence"/>
</dbReference>
<dbReference type="PRINTS" id="PR00101">
    <property type="entry name" value="ATCASE"/>
</dbReference>
<dbReference type="SUPFAM" id="SSF53671">
    <property type="entry name" value="Aspartate/ornithine carbamoyltransferase"/>
    <property type="match status" value="1"/>
</dbReference>
<dbReference type="PROSITE" id="PS00097">
    <property type="entry name" value="CARBAMOYLTRANSFERASE"/>
    <property type="match status" value="1"/>
</dbReference>
<dbReference type="Gene3D" id="3.40.50.1370">
    <property type="entry name" value="Aspartate/ornithine carbamoyltransferase"/>
    <property type="match status" value="1"/>
</dbReference>
<dbReference type="GO" id="GO:0016597">
    <property type="term" value="F:amino acid binding"/>
    <property type="evidence" value="ECO:0007669"/>
    <property type="project" value="InterPro"/>
</dbReference>
<dbReference type="PANTHER" id="PTHR45753:SF6">
    <property type="entry name" value="ASPARTATE CARBAMOYLTRANSFERASE"/>
    <property type="match status" value="1"/>
</dbReference>